<keyword evidence="2" id="KW-1185">Reference proteome</keyword>
<name>A0A1E5KWB9_9ENTE</name>
<dbReference type="Proteomes" id="UP000095256">
    <property type="component" value="Unassembled WGS sequence"/>
</dbReference>
<dbReference type="InterPro" id="IPR021466">
    <property type="entry name" value="Put_rhamnosyl_transferase"/>
</dbReference>
<evidence type="ECO:0000313" key="1">
    <source>
        <dbReference type="EMBL" id="OEH82166.1"/>
    </source>
</evidence>
<evidence type="ECO:0008006" key="3">
    <source>
        <dbReference type="Google" id="ProtNLM"/>
    </source>
</evidence>
<sequence>MRKTSSYTHYVLTRFNLSLDEMKTKKINVNLNENYLEKRFELFRKYTIPSIKGQTTKNFIWVVMFHKKTPKKFLNQIFEMKQEMSFFHPIFIDDNENIERILNEYLLSNKSEAYLTSRIDNDDSLHKEYIEVVQKILSNSTQKKAISFPYGMQYSENHQILSKYIFEHNHFTTLFSKYNGEDILDTINNYNHMTLSSQVSVDSIILDKPMWLEVVHKDNISNRMKFRRKDIVERNSLINDFSLDISIQKRSESNYYLITLYSVSMGLIRHIKKHGFTAICYKIKKLFVKLVKRDQ</sequence>
<dbReference type="STRING" id="762845.BCR26_14300"/>
<protein>
    <recommendedName>
        <fullName evidence="3">Rhamnosyl transferase</fullName>
    </recommendedName>
</protein>
<dbReference type="AlphaFoldDB" id="A0A1E5KWB9"/>
<dbReference type="RefSeq" id="WP_069698888.1">
    <property type="nucleotide sequence ID" value="NZ_JAGGMA010000049.1"/>
</dbReference>
<reference evidence="1 2" key="1">
    <citation type="submission" date="2016-09" db="EMBL/GenBank/DDBJ databases">
        <authorList>
            <person name="Capua I."/>
            <person name="De Benedictis P."/>
            <person name="Joannis T."/>
            <person name="Lombin L.H."/>
            <person name="Cattoli G."/>
        </authorList>
    </citation>
    <scope>NUCLEOTIDE SEQUENCE [LARGE SCALE GENOMIC DNA]</scope>
    <source>
        <strain evidence="1 2">LMG 25899</strain>
    </source>
</reference>
<dbReference type="EMBL" id="MIEK01000027">
    <property type="protein sequence ID" value="OEH82166.1"/>
    <property type="molecule type" value="Genomic_DNA"/>
</dbReference>
<organism evidence="1 2">
    <name type="scientific">Enterococcus rivorum</name>
    <dbReference type="NCBI Taxonomy" id="762845"/>
    <lineage>
        <taxon>Bacteria</taxon>
        <taxon>Bacillati</taxon>
        <taxon>Bacillota</taxon>
        <taxon>Bacilli</taxon>
        <taxon>Lactobacillales</taxon>
        <taxon>Enterococcaceae</taxon>
        <taxon>Enterococcus</taxon>
    </lineage>
</organism>
<comment type="caution">
    <text evidence="1">The sequence shown here is derived from an EMBL/GenBank/DDBJ whole genome shotgun (WGS) entry which is preliminary data.</text>
</comment>
<accession>A0A1E5KWB9</accession>
<proteinExistence type="predicted"/>
<evidence type="ECO:0000313" key="2">
    <source>
        <dbReference type="Proteomes" id="UP000095256"/>
    </source>
</evidence>
<gene>
    <name evidence="1" type="ORF">BCR26_14300</name>
</gene>
<dbReference type="Pfam" id="PF11316">
    <property type="entry name" value="Rhamno_transf"/>
    <property type="match status" value="1"/>
</dbReference>